<gene>
    <name evidence="2" type="ORF">WMO43_01395</name>
</gene>
<protein>
    <recommendedName>
        <fullName evidence="4">ABC transporter permease</fullName>
    </recommendedName>
</protein>
<evidence type="ECO:0000313" key="2">
    <source>
        <dbReference type="EMBL" id="MEQ2556536.1"/>
    </source>
</evidence>
<dbReference type="EMBL" id="JBBMEX010000001">
    <property type="protein sequence ID" value="MEQ2556536.1"/>
    <property type="molecule type" value="Genomic_DNA"/>
</dbReference>
<keyword evidence="3" id="KW-1185">Reference proteome</keyword>
<keyword evidence="1" id="KW-0812">Transmembrane</keyword>
<comment type="caution">
    <text evidence="2">The sequence shown here is derived from an EMBL/GenBank/DDBJ whole genome shotgun (WGS) entry which is preliminary data.</text>
</comment>
<feature type="transmembrane region" description="Helical" evidence="1">
    <location>
        <begin position="177"/>
        <end position="198"/>
    </location>
</feature>
<sequence>MQSGTSCFNKTIFKKNITHFWPIWGIYLVFLLYALPLTLLLSTENPGTGTKVAKQIMEENLARYATCLGGALTPMFVFIAATVCAMTVFFYLYQNRSANMIHALPVSRKELYVTNVVSGFLFLIVPQILTFVITAFVCFARDISRLEYLLYWLLMTMGMSLFAYAGAIVIGMLTGQLLAVPIFYVIANFLYVGIRFIFQILQTEMVYGMDHHFRFSKGDFLSPLYYLETNVSIHTVSGEEAAGSLIEVVGGKAVAIYALVGVLLFFVGYLIYRKKRLETVGDCIAVNWLKPVFRWGSAICVAILAAALVAGVNSKASRTQMMILALMGAVISGAVAFFIAQMFLAKSFKVFEKRRITECVGVVAVSLLLVAGISMDAVGIEKKIPDVGELKAVYMCADESIMADEPEKMKELIALHKNIIDAKDGLLKASQSKKDEGENPRVEFKYAYKDGTYLYRSYELAETKKEIQKKDSVLNQILDVENRYDNYMAGLFGRNYKTAKPVGISLDFYNEVNDTYETIYMSSEYLEKMYKALKQDIKEGNLKNIPYTQQEDKFYSSGLSIEYYNPKGIEQVDIYGDEYGYSAGVWKSDTAYVKFNVDCKHMLKVIEEAGLLTENHKLRTESEQNALLNEQ</sequence>
<reference evidence="2 3" key="1">
    <citation type="submission" date="2024-03" db="EMBL/GenBank/DDBJ databases">
        <title>Human intestinal bacterial collection.</title>
        <authorList>
            <person name="Pauvert C."/>
            <person name="Hitch T.C.A."/>
            <person name="Clavel T."/>
        </authorList>
    </citation>
    <scope>NUCLEOTIDE SEQUENCE [LARGE SCALE GENOMIC DNA]</scope>
    <source>
        <strain evidence="2 3">CLA-AA-H185</strain>
    </source>
</reference>
<accession>A0ABV1HA18</accession>
<feature type="transmembrane region" description="Helical" evidence="1">
    <location>
        <begin position="21"/>
        <end position="41"/>
    </location>
</feature>
<keyword evidence="1" id="KW-1133">Transmembrane helix</keyword>
<feature type="transmembrane region" description="Helical" evidence="1">
    <location>
        <begin position="292"/>
        <end position="310"/>
    </location>
</feature>
<keyword evidence="1" id="KW-0472">Membrane</keyword>
<feature type="transmembrane region" description="Helical" evidence="1">
    <location>
        <begin position="149"/>
        <end position="170"/>
    </location>
</feature>
<dbReference type="RefSeq" id="WP_353529480.1">
    <property type="nucleotide sequence ID" value="NZ_JBBMEX010000001.1"/>
</dbReference>
<name>A0ABV1HA18_9FIRM</name>
<proteinExistence type="predicted"/>
<feature type="transmembrane region" description="Helical" evidence="1">
    <location>
        <begin position="322"/>
        <end position="344"/>
    </location>
</feature>
<evidence type="ECO:0008006" key="4">
    <source>
        <dbReference type="Google" id="ProtNLM"/>
    </source>
</evidence>
<feature type="transmembrane region" description="Helical" evidence="1">
    <location>
        <begin position="356"/>
        <end position="375"/>
    </location>
</feature>
<evidence type="ECO:0000256" key="1">
    <source>
        <dbReference type="SAM" id="Phobius"/>
    </source>
</evidence>
<feature type="transmembrane region" description="Helical" evidence="1">
    <location>
        <begin position="61"/>
        <end position="92"/>
    </location>
</feature>
<dbReference type="Proteomes" id="UP001454489">
    <property type="component" value="Unassembled WGS sequence"/>
</dbReference>
<feature type="transmembrane region" description="Helical" evidence="1">
    <location>
        <begin position="254"/>
        <end position="272"/>
    </location>
</feature>
<evidence type="ECO:0000313" key="3">
    <source>
        <dbReference type="Proteomes" id="UP001454489"/>
    </source>
</evidence>
<organism evidence="2 3">
    <name type="scientific">Maccoyibacter intestinihominis</name>
    <dbReference type="NCBI Taxonomy" id="3133499"/>
    <lineage>
        <taxon>Bacteria</taxon>
        <taxon>Bacillati</taxon>
        <taxon>Bacillota</taxon>
        <taxon>Clostridia</taxon>
        <taxon>Lachnospirales</taxon>
        <taxon>Lachnospiraceae</taxon>
        <taxon>Maccoyibacter</taxon>
    </lineage>
</organism>
<feature type="transmembrane region" description="Helical" evidence="1">
    <location>
        <begin position="112"/>
        <end position="137"/>
    </location>
</feature>